<accession>A0ABU1TST4</accession>
<evidence type="ECO:0000313" key="2">
    <source>
        <dbReference type="Proteomes" id="UP001255185"/>
    </source>
</evidence>
<dbReference type="EMBL" id="JAVDVI010000014">
    <property type="protein sequence ID" value="MDR6968907.1"/>
    <property type="molecule type" value="Genomic_DNA"/>
</dbReference>
<reference evidence="1 2" key="1">
    <citation type="submission" date="2023-07" db="EMBL/GenBank/DDBJ databases">
        <title>Sorghum-associated microbial communities from plants grown in Nebraska, USA.</title>
        <authorList>
            <person name="Schachtman D."/>
        </authorList>
    </citation>
    <scope>NUCLEOTIDE SEQUENCE [LARGE SCALE GENOMIC DNA]</scope>
    <source>
        <strain evidence="1 2">3773</strain>
    </source>
</reference>
<dbReference type="Proteomes" id="UP001255185">
    <property type="component" value="Unassembled WGS sequence"/>
</dbReference>
<keyword evidence="2" id="KW-1185">Reference proteome</keyword>
<sequence>MKAKILVITFLMICMSCIEHHTSIDDSVHIDVTIASLDSICSFSMPSNKTLFVMIQKRDEVAKVYSYNLNKKEKDSTEKLITTVYDLECKKNSEGLTRKDDFCIILQNSENSEKQYYLNCKNQIPIASLRNYLFEIYHNSKKHLVFQSASELVLPPPPPLPEISLDSVKFFKNDK</sequence>
<protein>
    <recommendedName>
        <fullName evidence="3">Lipoprotein</fullName>
    </recommendedName>
</protein>
<gene>
    <name evidence="1" type="ORF">J2X31_002933</name>
</gene>
<comment type="caution">
    <text evidence="1">The sequence shown here is derived from an EMBL/GenBank/DDBJ whole genome shotgun (WGS) entry which is preliminary data.</text>
</comment>
<proteinExistence type="predicted"/>
<dbReference type="RefSeq" id="WP_310027573.1">
    <property type="nucleotide sequence ID" value="NZ_JAVDVI010000014.1"/>
</dbReference>
<evidence type="ECO:0000313" key="1">
    <source>
        <dbReference type="EMBL" id="MDR6968907.1"/>
    </source>
</evidence>
<evidence type="ECO:0008006" key="3">
    <source>
        <dbReference type="Google" id="ProtNLM"/>
    </source>
</evidence>
<organism evidence="1 2">
    <name type="scientific">Flavobacterium arsenatis</name>
    <dbReference type="NCBI Taxonomy" id="1484332"/>
    <lineage>
        <taxon>Bacteria</taxon>
        <taxon>Pseudomonadati</taxon>
        <taxon>Bacteroidota</taxon>
        <taxon>Flavobacteriia</taxon>
        <taxon>Flavobacteriales</taxon>
        <taxon>Flavobacteriaceae</taxon>
        <taxon>Flavobacterium</taxon>
    </lineage>
</organism>
<name>A0ABU1TST4_9FLAO</name>